<reference evidence="2 3" key="1">
    <citation type="submission" date="2020-04" db="EMBL/GenBank/DDBJ databases">
        <authorList>
            <person name="De Canck E."/>
        </authorList>
    </citation>
    <scope>NUCLEOTIDE SEQUENCE [LARGE SCALE GENOMIC DNA]</scope>
    <source>
        <strain evidence="2 3">LMG 29739</strain>
    </source>
</reference>
<organism evidence="2 3">
    <name type="scientific">Paraburkholderia solisilvae</name>
    <dbReference type="NCBI Taxonomy" id="624376"/>
    <lineage>
        <taxon>Bacteria</taxon>
        <taxon>Pseudomonadati</taxon>
        <taxon>Pseudomonadota</taxon>
        <taxon>Betaproteobacteria</taxon>
        <taxon>Burkholderiales</taxon>
        <taxon>Burkholderiaceae</taxon>
        <taxon>Paraburkholderia</taxon>
    </lineage>
</organism>
<dbReference type="EMBL" id="CADIKF010000002">
    <property type="protein sequence ID" value="CAB3748196.1"/>
    <property type="molecule type" value="Genomic_DNA"/>
</dbReference>
<evidence type="ECO:0000313" key="2">
    <source>
        <dbReference type="EMBL" id="CAB3748196.1"/>
    </source>
</evidence>
<sequence>MFVDPRVAHGRAKFELNRSPRLFADERRGKLIEIVTKSLDDFTAAPTRRALMRMLSHQVAPKLERLGLEPYVGPLGSTEGLFVNFATMSAEHGLREFQLQVSVPGLVLTSFSSTAIRPHAVARCLQRNGVMALDDIGRETSVAFVFARALRALAKVEQWKQAAVPTPNGLFVGDVIDNGDFHLKTYLRPAASDRASRWSSFCELFSTMPAWTLSQVHDGSDLLHWMIDQIVALRKSAALADRFPFLLKPYESVDDPLDAAWQAAPGAAQPAASEDAPSLPPAMDSKHASRRSS</sequence>
<protein>
    <submittedName>
        <fullName evidence="2">Uncharacterized protein</fullName>
    </submittedName>
</protein>
<evidence type="ECO:0000313" key="3">
    <source>
        <dbReference type="Proteomes" id="UP000494329"/>
    </source>
</evidence>
<accession>A0A6J5D6F6</accession>
<dbReference type="RefSeq" id="WP_246270065.1">
    <property type="nucleotide sequence ID" value="NZ_CADIKF010000002.1"/>
</dbReference>
<proteinExistence type="predicted"/>
<dbReference type="Proteomes" id="UP000494329">
    <property type="component" value="Unassembled WGS sequence"/>
</dbReference>
<feature type="region of interest" description="Disordered" evidence="1">
    <location>
        <begin position="261"/>
        <end position="293"/>
    </location>
</feature>
<keyword evidence="3" id="KW-1185">Reference proteome</keyword>
<feature type="compositionally biased region" description="Low complexity" evidence="1">
    <location>
        <begin position="261"/>
        <end position="272"/>
    </location>
</feature>
<name>A0A6J5D6F6_9BURK</name>
<evidence type="ECO:0000256" key="1">
    <source>
        <dbReference type="SAM" id="MobiDB-lite"/>
    </source>
</evidence>
<gene>
    <name evidence="2" type="ORF">LMG29739_00500</name>
</gene>
<dbReference type="AlphaFoldDB" id="A0A6J5D6F6"/>